<dbReference type="PANTHER" id="PTHR20941:SF1">
    <property type="entry name" value="FOLIC ACID SYNTHESIS PROTEIN FOL1"/>
    <property type="match status" value="1"/>
</dbReference>
<keyword evidence="6 9" id="KW-0479">Metal-binding</keyword>
<feature type="domain" description="Pterin-binding" evidence="10">
    <location>
        <begin position="34"/>
        <end position="286"/>
    </location>
</feature>
<reference evidence="11 12" key="1">
    <citation type="submission" date="2017-04" db="EMBL/GenBank/DDBJ databases">
        <authorList>
            <person name="Afonso C.L."/>
            <person name="Miller P.J."/>
            <person name="Scott M.A."/>
            <person name="Spackman E."/>
            <person name="Goraichik I."/>
            <person name="Dimitrov K.M."/>
            <person name="Suarez D.L."/>
            <person name="Swayne D.E."/>
        </authorList>
    </citation>
    <scope>NUCLEOTIDE SEQUENCE [LARGE SCALE GENOMIC DNA]</scope>
    <source>
        <strain evidence="11 12">VK13</strain>
    </source>
</reference>
<keyword evidence="12" id="KW-1185">Reference proteome</keyword>
<dbReference type="EC" id="2.5.1.15" evidence="4 9"/>
<proteinExistence type="inferred from homology"/>
<dbReference type="STRING" id="1938817.SAMN06296008_106165"/>
<evidence type="ECO:0000256" key="6">
    <source>
        <dbReference type="ARBA" id="ARBA00022723"/>
    </source>
</evidence>
<dbReference type="Pfam" id="PF00809">
    <property type="entry name" value="Pterin_bind"/>
    <property type="match status" value="1"/>
</dbReference>
<comment type="cofactor">
    <cofactor evidence="2 9">
        <name>Mg(2+)</name>
        <dbReference type="ChEBI" id="CHEBI:18420"/>
    </cofactor>
</comment>
<dbReference type="InterPro" id="IPR006390">
    <property type="entry name" value="DHP_synth_dom"/>
</dbReference>
<accession>A0A1W1ZVS4</accession>
<evidence type="ECO:0000259" key="10">
    <source>
        <dbReference type="PROSITE" id="PS50972"/>
    </source>
</evidence>
<evidence type="ECO:0000256" key="3">
    <source>
        <dbReference type="ARBA" id="ARBA00004763"/>
    </source>
</evidence>
<dbReference type="InterPro" id="IPR011005">
    <property type="entry name" value="Dihydropteroate_synth-like_sf"/>
</dbReference>
<sequence length="299" mass="32754">MELSNLKPVTWRCGRFYFKWLGNEGQPLEGRQLPVVMGILNVTPDSFSDGGKYFNPRIAIDHAYQMIEDGAQIIDIGGESSKPGAATVSEAEEQDRVLPIIEALQGAKVALSLDSYKASTMSLAVKAGVDILNDISGFSSPANQQVAIDHSSVGLCLMHMQNDPKTMQIRPVYEDVISEVNHFFRENVQQLNTHGVSLDRICIDPGFGFGKTAKHNLMLLNQLESFQHFGLPILVGMSRKSTLGKLIGSDLEDRTVASIAAMLFGIQRGAKVLRVHDVKESVQAIKVWTALSNESIAIE</sequence>
<gene>
    <name evidence="11" type="ORF">SAMN06296008_106165</name>
</gene>
<dbReference type="PROSITE" id="PS00793">
    <property type="entry name" value="DHPS_2"/>
    <property type="match status" value="1"/>
</dbReference>
<protein>
    <recommendedName>
        <fullName evidence="4 9">Dihydropteroate synthase</fullName>
        <shortName evidence="9">DHPS</shortName>
        <ecNumber evidence="4 9">2.5.1.15</ecNumber>
    </recommendedName>
    <alternativeName>
        <fullName evidence="9">Dihydropteroate pyrophosphorylase</fullName>
    </alternativeName>
</protein>
<dbReference type="PROSITE" id="PS00792">
    <property type="entry name" value="DHPS_1"/>
    <property type="match status" value="1"/>
</dbReference>
<evidence type="ECO:0000256" key="1">
    <source>
        <dbReference type="ARBA" id="ARBA00000012"/>
    </source>
</evidence>
<evidence type="ECO:0000256" key="5">
    <source>
        <dbReference type="ARBA" id="ARBA00022679"/>
    </source>
</evidence>
<name>A0A1W1ZVS4_9BURK</name>
<evidence type="ECO:0000256" key="9">
    <source>
        <dbReference type="RuleBase" id="RU361205"/>
    </source>
</evidence>
<organism evidence="11 12">
    <name type="scientific">Polynucleobacter kasalickyi</name>
    <dbReference type="NCBI Taxonomy" id="1938817"/>
    <lineage>
        <taxon>Bacteria</taxon>
        <taxon>Pseudomonadati</taxon>
        <taxon>Pseudomonadota</taxon>
        <taxon>Betaproteobacteria</taxon>
        <taxon>Burkholderiales</taxon>
        <taxon>Burkholderiaceae</taxon>
        <taxon>Polynucleobacter</taxon>
    </lineage>
</organism>
<dbReference type="GO" id="GO:0046654">
    <property type="term" value="P:tetrahydrofolate biosynthetic process"/>
    <property type="evidence" value="ECO:0007669"/>
    <property type="project" value="UniProtKB-UniPathway"/>
</dbReference>
<evidence type="ECO:0000256" key="2">
    <source>
        <dbReference type="ARBA" id="ARBA00001946"/>
    </source>
</evidence>
<dbReference type="GO" id="GO:0046656">
    <property type="term" value="P:folic acid biosynthetic process"/>
    <property type="evidence" value="ECO:0007669"/>
    <property type="project" value="UniProtKB-KW"/>
</dbReference>
<comment type="catalytic activity">
    <reaction evidence="1">
        <text>(7,8-dihydropterin-6-yl)methyl diphosphate + 4-aminobenzoate = 7,8-dihydropteroate + diphosphate</text>
        <dbReference type="Rhea" id="RHEA:19949"/>
        <dbReference type="ChEBI" id="CHEBI:17836"/>
        <dbReference type="ChEBI" id="CHEBI:17839"/>
        <dbReference type="ChEBI" id="CHEBI:33019"/>
        <dbReference type="ChEBI" id="CHEBI:72950"/>
        <dbReference type="EC" id="2.5.1.15"/>
    </reaction>
</comment>
<keyword evidence="5 9" id="KW-0808">Transferase</keyword>
<dbReference type="OrthoDB" id="9811744at2"/>
<dbReference type="AlphaFoldDB" id="A0A1W1ZVS4"/>
<evidence type="ECO:0000313" key="11">
    <source>
        <dbReference type="EMBL" id="SMC52456.1"/>
    </source>
</evidence>
<dbReference type="GO" id="GO:0046872">
    <property type="term" value="F:metal ion binding"/>
    <property type="evidence" value="ECO:0007669"/>
    <property type="project" value="UniProtKB-KW"/>
</dbReference>
<dbReference type="UniPathway" id="UPA00077">
    <property type="reaction ID" value="UER00156"/>
</dbReference>
<dbReference type="CDD" id="cd00739">
    <property type="entry name" value="DHPS"/>
    <property type="match status" value="1"/>
</dbReference>
<evidence type="ECO:0000256" key="8">
    <source>
        <dbReference type="ARBA" id="ARBA00022909"/>
    </source>
</evidence>
<dbReference type="EMBL" id="FWXJ01000006">
    <property type="protein sequence ID" value="SMC52456.1"/>
    <property type="molecule type" value="Genomic_DNA"/>
</dbReference>
<dbReference type="PROSITE" id="PS50972">
    <property type="entry name" value="PTERIN_BINDING"/>
    <property type="match status" value="1"/>
</dbReference>
<evidence type="ECO:0000256" key="4">
    <source>
        <dbReference type="ARBA" id="ARBA00012458"/>
    </source>
</evidence>
<dbReference type="GO" id="GO:0005829">
    <property type="term" value="C:cytosol"/>
    <property type="evidence" value="ECO:0007669"/>
    <property type="project" value="TreeGrafter"/>
</dbReference>
<dbReference type="PANTHER" id="PTHR20941">
    <property type="entry name" value="FOLATE SYNTHESIS PROTEINS"/>
    <property type="match status" value="1"/>
</dbReference>
<dbReference type="Proteomes" id="UP000192708">
    <property type="component" value="Unassembled WGS sequence"/>
</dbReference>
<dbReference type="RefSeq" id="WP_084283490.1">
    <property type="nucleotide sequence ID" value="NZ_FWXJ01000006.1"/>
</dbReference>
<comment type="similarity">
    <text evidence="9">Belongs to the DHPS family.</text>
</comment>
<dbReference type="InterPro" id="IPR045031">
    <property type="entry name" value="DHP_synth-like"/>
</dbReference>
<dbReference type="InterPro" id="IPR000489">
    <property type="entry name" value="Pterin-binding_dom"/>
</dbReference>
<comment type="function">
    <text evidence="9">Catalyzes the condensation of para-aminobenzoate (pABA) with 6-hydroxymethyl-7,8-dihydropterin diphosphate (DHPt-PP) to form 7,8-dihydropteroate (H2Pte), the immediate precursor of folate derivatives.</text>
</comment>
<dbReference type="GO" id="GO:0004156">
    <property type="term" value="F:dihydropteroate synthase activity"/>
    <property type="evidence" value="ECO:0007669"/>
    <property type="project" value="UniProtKB-EC"/>
</dbReference>
<evidence type="ECO:0000313" key="12">
    <source>
        <dbReference type="Proteomes" id="UP000192708"/>
    </source>
</evidence>
<dbReference type="Gene3D" id="3.20.20.20">
    <property type="entry name" value="Dihydropteroate synthase-like"/>
    <property type="match status" value="1"/>
</dbReference>
<keyword evidence="8 9" id="KW-0289">Folate biosynthesis</keyword>
<keyword evidence="7 9" id="KW-0460">Magnesium</keyword>
<evidence type="ECO:0000256" key="7">
    <source>
        <dbReference type="ARBA" id="ARBA00022842"/>
    </source>
</evidence>
<dbReference type="SUPFAM" id="SSF51717">
    <property type="entry name" value="Dihydropteroate synthetase-like"/>
    <property type="match status" value="1"/>
</dbReference>
<comment type="pathway">
    <text evidence="3 9">Cofactor biosynthesis; tetrahydrofolate biosynthesis; 7,8-dihydrofolate from 2-amino-4-hydroxy-6-hydroxymethyl-7,8-dihydropteridine diphosphate and 4-aminobenzoate: step 1/2.</text>
</comment>
<dbReference type="NCBIfam" id="TIGR01496">
    <property type="entry name" value="DHPS"/>
    <property type="match status" value="1"/>
</dbReference>